<feature type="signal peptide" evidence="1">
    <location>
        <begin position="1"/>
        <end position="20"/>
    </location>
</feature>
<dbReference type="EMBL" id="UZWD01000009">
    <property type="protein sequence ID" value="VDS03458.1"/>
    <property type="molecule type" value="Genomic_DNA"/>
</dbReference>
<feature type="chain" id="PRO_5018704231" description="YARHG domain-containing protein" evidence="1">
    <location>
        <begin position="21"/>
        <end position="107"/>
    </location>
</feature>
<organism evidence="3 4">
    <name type="scientific">Devosia equisanguinis</name>
    <dbReference type="NCBI Taxonomy" id="2490941"/>
    <lineage>
        <taxon>Bacteria</taxon>
        <taxon>Pseudomonadati</taxon>
        <taxon>Pseudomonadota</taxon>
        <taxon>Alphaproteobacteria</taxon>
        <taxon>Hyphomicrobiales</taxon>
        <taxon>Devosiaceae</taxon>
        <taxon>Devosia</taxon>
    </lineage>
</organism>
<dbReference type="Pfam" id="PF13308">
    <property type="entry name" value="YARHG"/>
    <property type="match status" value="1"/>
</dbReference>
<dbReference type="Gene3D" id="1.20.58.1690">
    <property type="match status" value="1"/>
</dbReference>
<keyword evidence="4" id="KW-1185">Reference proteome</keyword>
<accession>A0A3S4D3F2</accession>
<proteinExistence type="predicted"/>
<reference evidence="3 4" key="1">
    <citation type="submission" date="2018-12" db="EMBL/GenBank/DDBJ databases">
        <authorList>
            <person name="Criscuolo A."/>
        </authorList>
    </citation>
    <scope>NUCLEOTIDE SEQUENCE [LARGE SCALE GENOMIC DNA]</scope>
    <source>
        <strain evidence="3">ACIP1116281</strain>
    </source>
</reference>
<protein>
    <recommendedName>
        <fullName evidence="2">YARHG domain-containing protein</fullName>
    </recommendedName>
</protein>
<dbReference type="InterPro" id="IPR025582">
    <property type="entry name" value="YARHG_dom"/>
</dbReference>
<dbReference type="InterPro" id="IPR038434">
    <property type="entry name" value="YARHG_sf"/>
</dbReference>
<evidence type="ECO:0000313" key="4">
    <source>
        <dbReference type="Proteomes" id="UP000268844"/>
    </source>
</evidence>
<dbReference type="SMART" id="SM01324">
    <property type="entry name" value="YARHG"/>
    <property type="match status" value="1"/>
</dbReference>
<evidence type="ECO:0000259" key="2">
    <source>
        <dbReference type="SMART" id="SM01324"/>
    </source>
</evidence>
<dbReference type="Proteomes" id="UP000268844">
    <property type="component" value="Unassembled WGS sequence"/>
</dbReference>
<name>A0A3S4D3F2_9HYPH</name>
<dbReference type="AlphaFoldDB" id="A0A3S4D3F2"/>
<feature type="domain" description="YARHG" evidence="2">
    <location>
        <begin position="21"/>
        <end position="102"/>
    </location>
</feature>
<keyword evidence="1" id="KW-0732">Signal</keyword>
<evidence type="ECO:0000313" key="3">
    <source>
        <dbReference type="EMBL" id="VDS03458.1"/>
    </source>
</evidence>
<dbReference type="RefSeq" id="WP_126149070.1">
    <property type="nucleotide sequence ID" value="NZ_JBHTMH010000001.1"/>
</dbReference>
<evidence type="ECO:0000256" key="1">
    <source>
        <dbReference type="SAM" id="SignalP"/>
    </source>
</evidence>
<sequence length="107" mass="11928">MLRGFVLTLALLAGTGAAMANCYEGLGCDDSAYFSKPQLRQLSCQSLWEVRNMIYQQNGYCFQSDRARKVFSNAGCWINDQGAVKLNVYERKNVATIAEVEKSRGCN</sequence>
<dbReference type="OrthoDB" id="7666530at2"/>
<gene>
    <name evidence="3" type="ORF">DEVEQU_00581</name>
</gene>